<organism evidence="5 6">
    <name type="scientific">Dissophora globulifera</name>
    <dbReference type="NCBI Taxonomy" id="979702"/>
    <lineage>
        <taxon>Eukaryota</taxon>
        <taxon>Fungi</taxon>
        <taxon>Fungi incertae sedis</taxon>
        <taxon>Mucoromycota</taxon>
        <taxon>Mortierellomycotina</taxon>
        <taxon>Mortierellomycetes</taxon>
        <taxon>Mortierellales</taxon>
        <taxon>Mortierellaceae</taxon>
        <taxon>Dissophora</taxon>
    </lineage>
</organism>
<dbReference type="Pfam" id="PF02463">
    <property type="entry name" value="SMC_N"/>
    <property type="match status" value="1"/>
</dbReference>
<protein>
    <submittedName>
        <fullName evidence="5">Structural maintenance of chromosomes protein 2</fullName>
    </submittedName>
</protein>
<feature type="coiled-coil region" evidence="2">
    <location>
        <begin position="520"/>
        <end position="776"/>
    </location>
</feature>
<dbReference type="Pfam" id="PF06470">
    <property type="entry name" value="SMC_hinge"/>
    <property type="match status" value="1"/>
</dbReference>
<dbReference type="InterPro" id="IPR036277">
    <property type="entry name" value="SMC_hinge_sf"/>
</dbReference>
<dbReference type="InterPro" id="IPR003395">
    <property type="entry name" value="RecF/RecN/SMC_N"/>
</dbReference>
<dbReference type="EMBL" id="JAAAIP010001124">
    <property type="protein sequence ID" value="KAG0310152.1"/>
    <property type="molecule type" value="Genomic_DNA"/>
</dbReference>
<evidence type="ECO:0000256" key="3">
    <source>
        <dbReference type="SAM" id="MobiDB-lite"/>
    </source>
</evidence>
<dbReference type="GO" id="GO:0051276">
    <property type="term" value="P:chromosome organization"/>
    <property type="evidence" value="ECO:0007669"/>
    <property type="project" value="InterPro"/>
</dbReference>
<dbReference type="Proteomes" id="UP000738325">
    <property type="component" value="Unassembled WGS sequence"/>
</dbReference>
<comment type="caution">
    <text evidence="5">The sequence shown here is derived from an EMBL/GenBank/DDBJ whole genome shotgun (WGS) entry which is preliminary data.</text>
</comment>
<feature type="region of interest" description="Disordered" evidence="3">
    <location>
        <begin position="270"/>
        <end position="291"/>
    </location>
</feature>
<dbReference type="PANTHER" id="PTHR43977">
    <property type="entry name" value="STRUCTURAL MAINTENANCE OF CHROMOSOMES PROTEIN 3"/>
    <property type="match status" value="1"/>
</dbReference>
<feature type="region of interest" description="Disordered" evidence="3">
    <location>
        <begin position="157"/>
        <end position="180"/>
    </location>
</feature>
<feature type="compositionally biased region" description="Basic and acidic residues" evidence="3">
    <location>
        <begin position="157"/>
        <end position="169"/>
    </location>
</feature>
<dbReference type="InterPro" id="IPR010935">
    <property type="entry name" value="SMC_hinge"/>
</dbReference>
<dbReference type="SUPFAM" id="SSF75553">
    <property type="entry name" value="Smc hinge domain"/>
    <property type="match status" value="1"/>
</dbReference>
<feature type="non-terminal residue" evidence="5">
    <location>
        <position position="1639"/>
    </location>
</feature>
<dbReference type="FunFam" id="3.40.50.300:FF:000385">
    <property type="entry name" value="Structural maintenance of chromosomes 2"/>
    <property type="match status" value="1"/>
</dbReference>
<name>A0A9P6R365_9FUNG</name>
<dbReference type="GO" id="GO:0007059">
    <property type="term" value="P:chromosome segregation"/>
    <property type="evidence" value="ECO:0007669"/>
    <property type="project" value="UniProtKB-ARBA"/>
</dbReference>
<evidence type="ECO:0000313" key="5">
    <source>
        <dbReference type="EMBL" id="KAG0310152.1"/>
    </source>
</evidence>
<feature type="region of interest" description="Disordered" evidence="3">
    <location>
        <begin position="1011"/>
        <end position="1030"/>
    </location>
</feature>
<dbReference type="InterPro" id="IPR027417">
    <property type="entry name" value="P-loop_NTPase"/>
</dbReference>
<dbReference type="FunFam" id="1.20.1060.20:FF:000005">
    <property type="entry name" value="Structural maintenance of chromosomes 2"/>
    <property type="match status" value="1"/>
</dbReference>
<evidence type="ECO:0000256" key="2">
    <source>
        <dbReference type="SAM" id="Coils"/>
    </source>
</evidence>
<dbReference type="OrthoDB" id="10255539at2759"/>
<dbReference type="SUPFAM" id="SSF52540">
    <property type="entry name" value="P-loop containing nucleoside triphosphate hydrolases"/>
    <property type="match status" value="1"/>
</dbReference>
<dbReference type="Gene3D" id="3.40.50.300">
    <property type="entry name" value="P-loop containing nucleotide triphosphate hydrolases"/>
    <property type="match status" value="1"/>
</dbReference>
<dbReference type="Gene3D" id="1.20.1060.20">
    <property type="match status" value="1"/>
</dbReference>
<accession>A0A9P6R365</accession>
<proteinExistence type="predicted"/>
<evidence type="ECO:0000256" key="1">
    <source>
        <dbReference type="ARBA" id="ARBA00023054"/>
    </source>
</evidence>
<feature type="compositionally biased region" description="Polar residues" evidence="3">
    <location>
        <begin position="276"/>
        <end position="291"/>
    </location>
</feature>
<feature type="domain" description="SMC hinge" evidence="4">
    <location>
        <begin position="358"/>
        <end position="479"/>
    </location>
</feature>
<evidence type="ECO:0000259" key="4">
    <source>
        <dbReference type="SMART" id="SM00968"/>
    </source>
</evidence>
<dbReference type="GO" id="GO:0005524">
    <property type="term" value="F:ATP binding"/>
    <property type="evidence" value="ECO:0007669"/>
    <property type="project" value="InterPro"/>
</dbReference>
<gene>
    <name evidence="5" type="primary">SMC2_1</name>
    <name evidence="5" type="ORF">BGZ99_000634</name>
</gene>
<feature type="coiled-coil region" evidence="2">
    <location>
        <begin position="1262"/>
        <end position="1317"/>
    </location>
</feature>
<evidence type="ECO:0000313" key="6">
    <source>
        <dbReference type="Proteomes" id="UP000738325"/>
    </source>
</evidence>
<sequence length="1639" mass="183042">MIEEAAGTRMFEERKEKALKTIAKKEKKVAEITQLLAEEIVPKLDKLRGEKRAYLEFQKTQTEIERLSRIVVSFDYSRFEQRHSKSKDDLEAKVALTERKTTEVQQLQSAISNITENIETITANRLKEMTQGGRFQTLDTTVKDLSKEIVKVKTQRDLKGKEAEEEKQNRVGLQATQKETEKTLQEKRAELNKLQGTYNDLKRKHDEQQEQVRMNEELIQTLSTGLAAEEGHENGYMEQLQRVKASAAQATTFVEQSKLKMKHLETELAEKRKQATAAQKNNKDLSASLSTAKQQVKQLEDALRKQTFDPEKERALQMEKAAEVDAISKLSDQIEHTSRRVSGLDFQYSNPAPNFDRSTVKGLVAELFNVLPENTDAATALEICAGGRLYNVVVDNEVIGSQLLQNGKLRKRVTIIPLNKISAFKAHAQKIATAQKLAPGKVNLALTLIGYEHHLETAMTYIFGNTLICADAESAKKVTFHQEVRMKSVTLDGDVYDPSGTLQGGSRPSGGGILTSLQEIHGLKGQLAEHRTKLQQVENKLASLSKEGRAYAEVKQRLELKSHELRLCEQQISASEHVQLVERVEKLEKEIVQLKAGMEEGNVKKADAVKRCQEIEREMNDFKKNKDGKLQELIQKLAKSKAELVKNAPRVKTMQREYQTLELELEQLEKDLKAATQELTESETHIDNIQQERDRLQTLLTTLEVSLEKAQVEYEREKAQLTAYDEELKELEALLKQKSKLVAESQLEIQNLAHETDRLSKETQQMSKALEDLSAEHEWIQDQKHLFGQPNSQYDFNTQNPSESRKKLKQLDEKHSAMKNKVNPKVMSMLESQEKRETSLKQMLATVQRDKTKIEDTIASLDDYKNEALERTYSKVNGDFGAIFGDLLPGNDAKLQPLEGQGVTGGLEVKVCLGGVWKASLTELSGGQRSLIALSLILSLLQFKPAPMYILDEVDAALDLSHTQNIGQLLRTRFKGSQFIVVSLKEGMFNNANVLFHARFRDGISIVDRNARNQRANTSTTGSGGSGGSKTAAAAAAAAAAARRGGELEKENNVSASNVAASASAAGEGGSGPEKKMAKRIKIQKIPIQHVDGQSVVYWESIERAFPGVTQVKNGDVAIPRCIKSFPGVVLDVVLSSASKHLHVDSSLGAPSVIPTVALAAALTVGLTDALADPSTDLPSEDEHVEGLRVASASADMPSGEIRTHTVSNGYSILPPTSHSAVKATSKTALSFKRVVQLASKREKEYDSQVQMQELRGDMSHMLKLQMASDAKQEEMRLLQQEMKQLQKQAILGQEKIEQLQKQVVHHQTEMKQLQIQSQEELRQMYVEAMGQLAVLQSRVQAVLTQTFELHEYPIPRLFIVLPQDPAGWDAVNPFSNKFRLYFLCECGEHTRLANSETKIPHHIHLAKHEGYEITRPTEFFQQYGPYILTILKMLKLGISVAGVVMPALSQLISPDVMGQSIDSLKQLQDNIIPTVDQVIEWIDKVADSESDTFEYSSVCKGGAVEGPTEQMDTKEALEGADLRKLNTFLQDNDGNKVLGNLYRTVTVEGHVKWVCIDHYRENYQETQAEAFRRALDSVGGSFDENNGLVTAKLRSRVLAEQFYAALGKARSVLELDIDLDFECTKSDLEGLEKALRTS</sequence>
<keyword evidence="6" id="KW-1185">Reference proteome</keyword>
<dbReference type="GO" id="GO:0005694">
    <property type="term" value="C:chromosome"/>
    <property type="evidence" value="ECO:0007669"/>
    <property type="project" value="InterPro"/>
</dbReference>
<dbReference type="SMART" id="SM00968">
    <property type="entry name" value="SMC_hinge"/>
    <property type="match status" value="1"/>
</dbReference>
<dbReference type="Gene3D" id="3.30.70.1620">
    <property type="match status" value="1"/>
</dbReference>
<dbReference type="Gene3D" id="1.10.287.1490">
    <property type="match status" value="1"/>
</dbReference>
<keyword evidence="1 2" id="KW-0175">Coiled coil</keyword>
<reference evidence="5" key="1">
    <citation type="journal article" date="2020" name="Fungal Divers.">
        <title>Resolving the Mortierellaceae phylogeny through synthesis of multi-gene phylogenetics and phylogenomics.</title>
        <authorList>
            <person name="Vandepol N."/>
            <person name="Liber J."/>
            <person name="Desiro A."/>
            <person name="Na H."/>
            <person name="Kennedy M."/>
            <person name="Barry K."/>
            <person name="Grigoriev I.V."/>
            <person name="Miller A.N."/>
            <person name="O'Donnell K."/>
            <person name="Stajich J.E."/>
            <person name="Bonito G."/>
        </authorList>
    </citation>
    <scope>NUCLEOTIDE SEQUENCE</scope>
    <source>
        <strain evidence="5">REB-010B</strain>
    </source>
</reference>